<dbReference type="RefSeq" id="WP_165792071.1">
    <property type="nucleotide sequence ID" value="NZ_BFAV01000104.1"/>
</dbReference>
<dbReference type="Proteomes" id="UP000239549">
    <property type="component" value="Unassembled WGS sequence"/>
</dbReference>
<sequence>MDTTIAAYFSVIAAILVAGGILYQVRNYDTVTKAPREITPSGDHHH</sequence>
<dbReference type="EMBL" id="BFAV01000104">
    <property type="protein sequence ID" value="GBF33587.1"/>
    <property type="molecule type" value="Genomic_DNA"/>
</dbReference>
<gene>
    <name evidence="2" type="ORF">DCCM_2693</name>
</gene>
<proteinExistence type="predicted"/>
<comment type="caution">
    <text evidence="2">The sequence shown here is derived from an EMBL/GenBank/DDBJ whole genome shotgun (WGS) entry which is preliminary data.</text>
</comment>
<accession>A0A2L2XBB3</accession>
<reference evidence="3" key="1">
    <citation type="submission" date="2018-02" db="EMBL/GenBank/DDBJ databases">
        <title>Genome sequence of Desulfocucumis palustris strain NAW-5.</title>
        <authorList>
            <person name="Watanabe M."/>
            <person name="Kojima H."/>
            <person name="Fukui M."/>
        </authorList>
    </citation>
    <scope>NUCLEOTIDE SEQUENCE [LARGE SCALE GENOMIC DNA]</scope>
    <source>
        <strain evidence="3">NAW-5</strain>
    </source>
</reference>
<organism evidence="2 3">
    <name type="scientific">Desulfocucumis palustris</name>
    <dbReference type="NCBI Taxonomy" id="1898651"/>
    <lineage>
        <taxon>Bacteria</taxon>
        <taxon>Bacillati</taxon>
        <taxon>Bacillota</taxon>
        <taxon>Clostridia</taxon>
        <taxon>Eubacteriales</taxon>
        <taxon>Desulfocucumaceae</taxon>
        <taxon>Desulfocucumis</taxon>
    </lineage>
</organism>
<evidence type="ECO:0000313" key="3">
    <source>
        <dbReference type="Proteomes" id="UP000239549"/>
    </source>
</evidence>
<keyword evidence="1" id="KW-1133">Transmembrane helix</keyword>
<keyword evidence="1" id="KW-0812">Transmembrane</keyword>
<protein>
    <submittedName>
        <fullName evidence="2">Uncharacterized protein</fullName>
    </submittedName>
</protein>
<keyword evidence="1" id="KW-0472">Membrane</keyword>
<keyword evidence="3" id="KW-1185">Reference proteome</keyword>
<name>A0A2L2XBB3_9FIRM</name>
<evidence type="ECO:0000313" key="2">
    <source>
        <dbReference type="EMBL" id="GBF33587.1"/>
    </source>
</evidence>
<dbReference type="AlphaFoldDB" id="A0A2L2XBB3"/>
<feature type="transmembrane region" description="Helical" evidence="1">
    <location>
        <begin position="6"/>
        <end position="25"/>
    </location>
</feature>
<evidence type="ECO:0000256" key="1">
    <source>
        <dbReference type="SAM" id="Phobius"/>
    </source>
</evidence>